<dbReference type="InterPro" id="IPR050320">
    <property type="entry name" value="N5-glutamine_MTase"/>
</dbReference>
<accession>A0ABN1G7B3</accession>
<dbReference type="CDD" id="cd02440">
    <property type="entry name" value="AdoMet_MTases"/>
    <property type="match status" value="1"/>
</dbReference>
<dbReference type="InterPro" id="IPR004556">
    <property type="entry name" value="HemK-like"/>
</dbReference>
<feature type="binding site" evidence="5">
    <location>
        <position position="146"/>
    </location>
    <ligand>
        <name>S-adenosyl-L-methionine</name>
        <dbReference type="ChEBI" id="CHEBI:59789"/>
    </ligand>
</feature>
<dbReference type="InterPro" id="IPR007848">
    <property type="entry name" value="Small_mtfrase_dom"/>
</dbReference>
<dbReference type="NCBIfam" id="TIGR03534">
    <property type="entry name" value="RF_mod_PrmC"/>
    <property type="match status" value="1"/>
</dbReference>
<dbReference type="NCBIfam" id="TIGR00536">
    <property type="entry name" value="hemK_fam"/>
    <property type="match status" value="1"/>
</dbReference>
<comment type="catalytic activity">
    <reaction evidence="4 5">
        <text>L-glutaminyl-[peptide chain release factor] + S-adenosyl-L-methionine = N(5)-methyl-L-glutaminyl-[peptide chain release factor] + S-adenosyl-L-homocysteine + H(+)</text>
        <dbReference type="Rhea" id="RHEA:42896"/>
        <dbReference type="Rhea" id="RHEA-COMP:10271"/>
        <dbReference type="Rhea" id="RHEA-COMP:10272"/>
        <dbReference type="ChEBI" id="CHEBI:15378"/>
        <dbReference type="ChEBI" id="CHEBI:30011"/>
        <dbReference type="ChEBI" id="CHEBI:57856"/>
        <dbReference type="ChEBI" id="CHEBI:59789"/>
        <dbReference type="ChEBI" id="CHEBI:61891"/>
        <dbReference type="EC" id="2.1.1.297"/>
    </reaction>
</comment>
<sequence length="240" mass="26521">MDMREPVPREVEEPFQQAIIKHAKTGIPIQHIMGSEAFYGRKFQVNRHTLIPRPETEELVQQVIRSTPANEPLTIVDVGTGSGIIAITLALELDQATVYATDISEEALQVAKQNAAALDAEVHFLQGDFLKPVIEQNIHADIIVSNPPYIAEAEKAALTDTVKNFDPDLALFADDNGLAAYKKIIHDLPHVMKQHGQIFFEIGAEQGLPVSNLLTSNLPTGTTEIIKDINQKDRIVTCTW</sequence>
<feature type="binding site" evidence="5">
    <location>
        <begin position="146"/>
        <end position="149"/>
    </location>
    <ligand>
        <name>substrate</name>
    </ligand>
</feature>
<dbReference type="EMBL" id="BAAADS010000016">
    <property type="protein sequence ID" value="GAA0605419.1"/>
    <property type="molecule type" value="Genomic_DNA"/>
</dbReference>
<dbReference type="SUPFAM" id="SSF53335">
    <property type="entry name" value="S-adenosyl-L-methionine-dependent methyltransferases"/>
    <property type="match status" value="1"/>
</dbReference>
<dbReference type="Pfam" id="PF05175">
    <property type="entry name" value="MTS"/>
    <property type="match status" value="1"/>
</dbReference>
<feature type="binding site" evidence="5">
    <location>
        <position position="129"/>
    </location>
    <ligand>
        <name>S-adenosyl-L-methionine</name>
        <dbReference type="ChEBI" id="CHEBI:59789"/>
    </ligand>
</feature>
<name>A0ABN1G7B3_9BACI</name>
<dbReference type="PANTHER" id="PTHR18895">
    <property type="entry name" value="HEMK METHYLTRANSFERASE"/>
    <property type="match status" value="1"/>
</dbReference>
<dbReference type="Gene3D" id="1.10.8.10">
    <property type="entry name" value="DNA helicase RuvA subunit, C-terminal domain"/>
    <property type="match status" value="1"/>
</dbReference>
<reference evidence="7 8" key="1">
    <citation type="journal article" date="2019" name="Int. J. Syst. Evol. Microbiol.">
        <title>The Global Catalogue of Microorganisms (GCM) 10K type strain sequencing project: providing services to taxonomists for standard genome sequencing and annotation.</title>
        <authorList>
            <consortium name="The Broad Institute Genomics Platform"/>
            <consortium name="The Broad Institute Genome Sequencing Center for Infectious Disease"/>
            <person name="Wu L."/>
            <person name="Ma J."/>
        </authorList>
    </citation>
    <scope>NUCLEOTIDE SEQUENCE [LARGE SCALE GENOMIC DNA]</scope>
    <source>
        <strain evidence="7 8">JCM 15395</strain>
    </source>
</reference>
<dbReference type="PANTHER" id="PTHR18895:SF74">
    <property type="entry name" value="MTRF1L RELEASE FACTOR GLUTAMINE METHYLTRANSFERASE"/>
    <property type="match status" value="1"/>
</dbReference>
<dbReference type="GO" id="GO:0008168">
    <property type="term" value="F:methyltransferase activity"/>
    <property type="evidence" value="ECO:0007669"/>
    <property type="project" value="UniProtKB-KW"/>
</dbReference>
<proteinExistence type="inferred from homology"/>
<keyword evidence="2 5" id="KW-0808">Transferase</keyword>
<dbReference type="InterPro" id="IPR002052">
    <property type="entry name" value="DNA_methylase_N6_adenine_CS"/>
</dbReference>
<keyword evidence="1 5" id="KW-0489">Methyltransferase</keyword>
<dbReference type="Gene3D" id="3.40.50.150">
    <property type="entry name" value="Vaccinia Virus protein VP39"/>
    <property type="match status" value="1"/>
</dbReference>
<evidence type="ECO:0000313" key="8">
    <source>
        <dbReference type="Proteomes" id="UP001500866"/>
    </source>
</evidence>
<keyword evidence="8" id="KW-1185">Reference proteome</keyword>
<feature type="binding site" evidence="5">
    <location>
        <begin position="79"/>
        <end position="83"/>
    </location>
    <ligand>
        <name>S-adenosyl-L-methionine</name>
        <dbReference type="ChEBI" id="CHEBI:59789"/>
    </ligand>
</feature>
<evidence type="ECO:0000259" key="6">
    <source>
        <dbReference type="Pfam" id="PF05175"/>
    </source>
</evidence>
<dbReference type="EC" id="2.1.1.297" evidence="5"/>
<evidence type="ECO:0000313" key="7">
    <source>
        <dbReference type="EMBL" id="GAA0605419.1"/>
    </source>
</evidence>
<feature type="binding site" evidence="5">
    <location>
        <position position="102"/>
    </location>
    <ligand>
        <name>S-adenosyl-L-methionine</name>
        <dbReference type="ChEBI" id="CHEBI:59789"/>
    </ligand>
</feature>
<organism evidence="7 8">
    <name type="scientific">Virgibacillus siamensis</name>
    <dbReference type="NCBI Taxonomy" id="480071"/>
    <lineage>
        <taxon>Bacteria</taxon>
        <taxon>Bacillati</taxon>
        <taxon>Bacillota</taxon>
        <taxon>Bacilli</taxon>
        <taxon>Bacillales</taxon>
        <taxon>Bacillaceae</taxon>
        <taxon>Virgibacillus</taxon>
    </lineage>
</organism>
<gene>
    <name evidence="5 7" type="primary">prmC</name>
    <name evidence="7" type="ORF">GCM10009001_23340</name>
</gene>
<evidence type="ECO:0000256" key="2">
    <source>
        <dbReference type="ARBA" id="ARBA00022679"/>
    </source>
</evidence>
<keyword evidence="3 5" id="KW-0949">S-adenosyl-L-methionine</keyword>
<dbReference type="Proteomes" id="UP001500866">
    <property type="component" value="Unassembled WGS sequence"/>
</dbReference>
<protein>
    <recommendedName>
        <fullName evidence="5">Release factor glutamine methyltransferase</fullName>
        <shortName evidence="5">RF MTase</shortName>
        <ecNumber evidence="5">2.1.1.297</ecNumber>
    </recommendedName>
    <alternativeName>
        <fullName evidence="5">N5-glutamine methyltransferase PrmC</fullName>
    </alternativeName>
    <alternativeName>
        <fullName evidence="5">Protein-(glutamine-N5) MTase PrmC</fullName>
    </alternativeName>
    <alternativeName>
        <fullName evidence="5">Protein-glutamine N-methyltransferase PrmC</fullName>
    </alternativeName>
</protein>
<dbReference type="PROSITE" id="PS00092">
    <property type="entry name" value="N6_MTASE"/>
    <property type="match status" value="1"/>
</dbReference>
<comment type="caution">
    <text evidence="7">The sequence shown here is derived from an EMBL/GenBank/DDBJ whole genome shotgun (WGS) entry which is preliminary data.</text>
</comment>
<dbReference type="HAMAP" id="MF_02126">
    <property type="entry name" value="RF_methyltr_PrmC"/>
    <property type="match status" value="1"/>
</dbReference>
<evidence type="ECO:0000256" key="1">
    <source>
        <dbReference type="ARBA" id="ARBA00022603"/>
    </source>
</evidence>
<comment type="function">
    <text evidence="5">Methylates the class 1 translation termination release factors RF1/PrfA and RF2/PrfB on the glutamine residue of the universally conserved GGQ motif.</text>
</comment>
<comment type="similarity">
    <text evidence="5">Belongs to the protein N5-glutamine methyltransferase family. PrmC subfamily.</text>
</comment>
<dbReference type="InterPro" id="IPR029063">
    <property type="entry name" value="SAM-dependent_MTases_sf"/>
</dbReference>
<evidence type="ECO:0000256" key="4">
    <source>
        <dbReference type="ARBA" id="ARBA00048391"/>
    </source>
</evidence>
<dbReference type="GO" id="GO:0032259">
    <property type="term" value="P:methylation"/>
    <property type="evidence" value="ECO:0007669"/>
    <property type="project" value="UniProtKB-KW"/>
</dbReference>
<evidence type="ECO:0000256" key="5">
    <source>
        <dbReference type="HAMAP-Rule" id="MF_02126"/>
    </source>
</evidence>
<evidence type="ECO:0000256" key="3">
    <source>
        <dbReference type="ARBA" id="ARBA00022691"/>
    </source>
</evidence>
<dbReference type="InterPro" id="IPR019874">
    <property type="entry name" value="RF_methyltr_PrmC"/>
</dbReference>
<feature type="domain" description="Methyltransferase small" evidence="6">
    <location>
        <begin position="71"/>
        <end position="154"/>
    </location>
</feature>